<gene>
    <name evidence="1" type="ORF">PORY_000060</name>
</gene>
<protein>
    <submittedName>
        <fullName evidence="1">Uncharacterized protein</fullName>
    </submittedName>
</protein>
<evidence type="ECO:0000313" key="2">
    <source>
        <dbReference type="Proteomes" id="UP000768646"/>
    </source>
</evidence>
<accession>A0ACB7CH58</accession>
<comment type="caution">
    <text evidence="1">The sequence shown here is derived from an EMBL/GenBank/DDBJ whole genome shotgun (WGS) entry which is preliminary data.</text>
</comment>
<proteinExistence type="predicted"/>
<keyword evidence="2" id="KW-1185">Reference proteome</keyword>
<organism evidence="1 2">
    <name type="scientific">Pneumocystis oryctolagi</name>
    <dbReference type="NCBI Taxonomy" id="42067"/>
    <lineage>
        <taxon>Eukaryota</taxon>
        <taxon>Fungi</taxon>
        <taxon>Dikarya</taxon>
        <taxon>Ascomycota</taxon>
        <taxon>Taphrinomycotina</taxon>
        <taxon>Pneumocystomycetes</taxon>
        <taxon>Pneumocystaceae</taxon>
        <taxon>Pneumocystis</taxon>
    </lineage>
</organism>
<name>A0ACB7CH58_9ASCO</name>
<dbReference type="Proteomes" id="UP000768646">
    <property type="component" value="Unassembled WGS sequence"/>
</dbReference>
<evidence type="ECO:0000313" key="1">
    <source>
        <dbReference type="EMBL" id="KAG4306072.1"/>
    </source>
</evidence>
<reference evidence="1 2" key="1">
    <citation type="journal article" date="2021" name="Commun. Biol.">
        <title>Genomic insights into the host specific adaptation of the Pneumocystis genus.</title>
        <authorList>
            <person name="Cisse O.H."/>
            <person name="Ma L."/>
            <person name="Dekker J.P."/>
            <person name="Khil P.P."/>
            <person name="Youn J.-H."/>
            <person name="Brenchley J.M."/>
            <person name="Blair R."/>
            <person name="Pahar B."/>
            <person name="Chabe M."/>
            <person name="Van Rompay K.K.A."/>
            <person name="Keesler R."/>
            <person name="Sukura A."/>
            <person name="Hirsch V."/>
            <person name="Kutty G."/>
            <person name="Liu Y."/>
            <person name="Peng L."/>
            <person name="Chen J."/>
            <person name="Song J."/>
            <person name="Weissenbacher-Lang C."/>
            <person name="Xu J."/>
            <person name="Upham N.S."/>
            <person name="Stajich J.E."/>
            <person name="Cuomo C.A."/>
            <person name="Cushion M.T."/>
            <person name="Kovacs J.A."/>
        </authorList>
    </citation>
    <scope>NUCLEOTIDE SEQUENCE [LARGE SCALE GENOMIC DNA]</scope>
    <source>
        <strain evidence="1 2">RABM</strain>
    </source>
</reference>
<sequence>MDPISNVLAGILFIGGLTGYIRSRSIPSLVAGTVLGTMYGCSNILIQRRITYGYKLSLFASLLLSGSSIMRLYKAGIKPIPVVLGILGIFSTGAGTYGIVKEALHSEYGRVAVKIIDKSSVKGHESMVYEEMEILKRLDHPHIVSFKEWFESSSKFYIVTQLATGGELFDRICEYGKFSEKDAVVIITEILDALSYIHDNQIVHRDLKPENLLYLTSDHDSPLVLADFGIARNVKEDQVLLTVAGSYGYAAPEILSGRGHGKLCDIWSLGVITYTLLCGYSPFRSRDKDELIKETVSANIVFHQKYWKNISQDAKDFITSLLKTDPSERPTAKEALKHKWLTGNNATNINLLPSVKPEINARKQFRHAIESVRLVNRIKALKMEIDSDEFDTDEKQANEDSPINSDTSGSTDRSCHYSAEKSKKVSANVFSEVVLAKLRAENKLFKSKK</sequence>
<dbReference type="EMBL" id="JABTEG010000001">
    <property type="protein sequence ID" value="KAG4306072.1"/>
    <property type="molecule type" value="Genomic_DNA"/>
</dbReference>